<dbReference type="AlphaFoldDB" id="A0A1E3BP14"/>
<gene>
    <name evidence="1" type="ORF">SI65_02972</name>
</gene>
<dbReference type="OrthoDB" id="76567at2759"/>
<evidence type="ECO:0000313" key="1">
    <source>
        <dbReference type="EMBL" id="ODM22126.1"/>
    </source>
</evidence>
<comment type="caution">
    <text evidence="1">The sequence shown here is derived from an EMBL/GenBank/DDBJ whole genome shotgun (WGS) entry which is preliminary data.</text>
</comment>
<reference evidence="1 2" key="1">
    <citation type="journal article" date="2016" name="BMC Genomics">
        <title>Comparative genomic and transcriptomic analyses of the Fuzhuan brick tea-fermentation fungus Aspergillus cristatus.</title>
        <authorList>
            <person name="Ge Y."/>
            <person name="Wang Y."/>
            <person name="Liu Y."/>
            <person name="Tan Y."/>
            <person name="Ren X."/>
            <person name="Zhang X."/>
            <person name="Hyde K.D."/>
            <person name="Liu Y."/>
            <person name="Liu Z."/>
        </authorList>
    </citation>
    <scope>NUCLEOTIDE SEQUENCE [LARGE SCALE GENOMIC DNA]</scope>
    <source>
        <strain evidence="1 2">GZAAS20.1005</strain>
    </source>
</reference>
<protein>
    <submittedName>
        <fullName evidence="1">Uncharacterized protein</fullName>
    </submittedName>
</protein>
<evidence type="ECO:0000313" key="2">
    <source>
        <dbReference type="Proteomes" id="UP000094569"/>
    </source>
</evidence>
<accession>A0A1E3BP14</accession>
<dbReference type="Proteomes" id="UP000094569">
    <property type="component" value="Unassembled WGS sequence"/>
</dbReference>
<dbReference type="VEuPathDB" id="FungiDB:SI65_02972"/>
<dbReference type="EMBL" id="JXNT01000002">
    <property type="protein sequence ID" value="ODM22126.1"/>
    <property type="molecule type" value="Genomic_DNA"/>
</dbReference>
<proteinExistence type="predicted"/>
<name>A0A1E3BP14_ASPCR</name>
<keyword evidence="2" id="KW-1185">Reference proteome</keyword>
<organism evidence="1 2">
    <name type="scientific">Aspergillus cristatus</name>
    <name type="common">Chinese Fuzhuan brick tea-fermentation fungus</name>
    <name type="synonym">Eurotium cristatum</name>
    <dbReference type="NCBI Taxonomy" id="573508"/>
    <lineage>
        <taxon>Eukaryota</taxon>
        <taxon>Fungi</taxon>
        <taxon>Dikarya</taxon>
        <taxon>Ascomycota</taxon>
        <taxon>Pezizomycotina</taxon>
        <taxon>Eurotiomycetes</taxon>
        <taxon>Eurotiomycetidae</taxon>
        <taxon>Eurotiales</taxon>
        <taxon>Aspergillaceae</taxon>
        <taxon>Aspergillus</taxon>
        <taxon>Aspergillus subgen. Aspergillus</taxon>
    </lineage>
</organism>
<sequence length="171" mass="19725">MRLYHDASSNRLIIKFVKTGHNIAARQFLAELMEGCQAVGITRKDFYAIGSGRHECATNRSKEPDESFKQRATRPYYDDKPTLAVEIDFSARLKQLRNDADFWLTHTNRQVKVVILIHINRDNKSLHIEQWQMQSTYRPAKAQNFDIVSNNGAISVQPEVPLRISMTFCLT</sequence>